<reference evidence="3" key="1">
    <citation type="journal article" date="2019" name="Int. J. Syst. Evol. Microbiol.">
        <title>The Global Catalogue of Microorganisms (GCM) 10K type strain sequencing project: providing services to taxonomists for standard genome sequencing and annotation.</title>
        <authorList>
            <consortium name="The Broad Institute Genomics Platform"/>
            <consortium name="The Broad Institute Genome Sequencing Center for Infectious Disease"/>
            <person name="Wu L."/>
            <person name="Ma J."/>
        </authorList>
    </citation>
    <scope>NUCLEOTIDE SEQUENCE [LARGE SCALE GENOMIC DNA]</scope>
    <source>
        <strain evidence="3">JCM 17927</strain>
    </source>
</reference>
<evidence type="ECO:0000313" key="2">
    <source>
        <dbReference type="EMBL" id="GAA4458521.1"/>
    </source>
</evidence>
<accession>A0ABP8MZ03</accession>
<keyword evidence="3" id="KW-1185">Reference proteome</keyword>
<feature type="transmembrane region" description="Helical" evidence="1">
    <location>
        <begin position="369"/>
        <end position="386"/>
    </location>
</feature>
<keyword evidence="1" id="KW-0812">Transmembrane</keyword>
<keyword evidence="1" id="KW-0472">Membrane</keyword>
<comment type="caution">
    <text evidence="2">The sequence shown here is derived from an EMBL/GenBank/DDBJ whole genome shotgun (WGS) entry which is preliminary data.</text>
</comment>
<dbReference type="EMBL" id="BAABHD010000030">
    <property type="protein sequence ID" value="GAA4458521.1"/>
    <property type="molecule type" value="Genomic_DNA"/>
</dbReference>
<feature type="transmembrane region" description="Helical" evidence="1">
    <location>
        <begin position="107"/>
        <end position="127"/>
    </location>
</feature>
<feature type="transmembrane region" description="Helical" evidence="1">
    <location>
        <begin position="336"/>
        <end position="357"/>
    </location>
</feature>
<feature type="transmembrane region" description="Helical" evidence="1">
    <location>
        <begin position="134"/>
        <end position="151"/>
    </location>
</feature>
<proteinExistence type="predicted"/>
<evidence type="ECO:0000256" key="1">
    <source>
        <dbReference type="SAM" id="Phobius"/>
    </source>
</evidence>
<dbReference type="RefSeq" id="WP_345244770.1">
    <property type="nucleotide sequence ID" value="NZ_BAABHD010000030.1"/>
</dbReference>
<feature type="transmembrane region" description="Helical" evidence="1">
    <location>
        <begin position="24"/>
        <end position="42"/>
    </location>
</feature>
<name>A0ABP8MZ03_9BACT</name>
<feature type="transmembrane region" description="Helical" evidence="1">
    <location>
        <begin position="221"/>
        <end position="239"/>
    </location>
</feature>
<feature type="transmembrane region" description="Helical" evidence="1">
    <location>
        <begin position="157"/>
        <end position="176"/>
    </location>
</feature>
<protein>
    <submittedName>
        <fullName evidence="2">Uncharacterized protein</fullName>
    </submittedName>
</protein>
<keyword evidence="1" id="KW-1133">Transmembrane helix</keyword>
<feature type="transmembrane region" description="Helical" evidence="1">
    <location>
        <begin position="288"/>
        <end position="309"/>
    </location>
</feature>
<sequence>MSSVSQQLNSPVSRIRQTVSDRPALVYLLLGLPPVVLGWLVYRYAVNVPWFDDVEAFPGFLLKYLQASSGLGRVAELLRPNNEHRIVTGKLIALVSYHTTGMLNMRLLIFGGFAFLLGTWALLLYVFKRNRIPLAYAIPVSFLLFQPQFYLTTFWSITGLQHQPVVFLGFLSLYLLTNRGHRATMSLLGAIALAVLTTFTNGNGMFIWFAGLGVVLLQGRFSVAIAWLLSAMLTVSLYFSGFTTQGNEAGIAYTFEHPVRTLLSFFSFIGGLFDFLPTHESTTLRIVLPVLAGFGLVVWMLFWFSMLLLRPGANEPYGAGWSLIWTRLQAISRAEMFLVGCLLYLLTNAVIVALLRSRFGYDVILVSNYKLYPTLFLVLAYCLYVFSPYRQPVPGRRYQGLILLVGGLVSVLSYWLYTPLVIERRKTLLTQAVNQRYNGYGLGATPGSLFATFLAGTMNQLTSQKLYTYPHDPFMAHLDSMVAQPSFEGLELNRIPLFVRYEPDYIVVENQTVQLPTHWSREAAVMLRVYSPSYNVLFKADANLNWLNRQQPGFNMAIPRVLLPGADSGRVDVAAIAGQNLRWFQTGVRLGPRPSETVKAADKPKTAE</sequence>
<organism evidence="2 3">
    <name type="scientific">Nibrella saemangeumensis</name>
    <dbReference type="NCBI Taxonomy" id="1084526"/>
    <lineage>
        <taxon>Bacteria</taxon>
        <taxon>Pseudomonadati</taxon>
        <taxon>Bacteroidota</taxon>
        <taxon>Cytophagia</taxon>
        <taxon>Cytophagales</taxon>
        <taxon>Spirosomataceae</taxon>
        <taxon>Nibrella</taxon>
    </lineage>
</organism>
<gene>
    <name evidence="2" type="ORF">GCM10023189_30940</name>
</gene>
<feature type="transmembrane region" description="Helical" evidence="1">
    <location>
        <begin position="398"/>
        <end position="417"/>
    </location>
</feature>
<feature type="transmembrane region" description="Helical" evidence="1">
    <location>
        <begin position="259"/>
        <end position="276"/>
    </location>
</feature>
<evidence type="ECO:0000313" key="3">
    <source>
        <dbReference type="Proteomes" id="UP001501175"/>
    </source>
</evidence>
<feature type="transmembrane region" description="Helical" evidence="1">
    <location>
        <begin position="188"/>
        <end position="209"/>
    </location>
</feature>
<dbReference type="Proteomes" id="UP001501175">
    <property type="component" value="Unassembled WGS sequence"/>
</dbReference>